<keyword evidence="5 10" id="KW-0732">Signal</keyword>
<feature type="domain" description="Calcineurin-like phosphoesterase" evidence="12">
    <location>
        <begin position="22"/>
        <end position="278"/>
    </location>
</feature>
<reference evidence="14 15" key="1">
    <citation type="journal article" date="2018" name="Nat. Ecol. Evol.">
        <title>Shark genomes provide insights into elasmobranch evolution and the origin of vertebrates.</title>
        <authorList>
            <person name="Hara Y"/>
            <person name="Yamaguchi K"/>
            <person name="Onimaru K"/>
            <person name="Kadota M"/>
            <person name="Koyanagi M"/>
            <person name="Keeley SD"/>
            <person name="Tatsumi K"/>
            <person name="Tanaka K"/>
            <person name="Motone F"/>
            <person name="Kageyama Y"/>
            <person name="Nozu R"/>
            <person name="Adachi N"/>
            <person name="Nishimura O"/>
            <person name="Nakagawa R"/>
            <person name="Tanegashima C"/>
            <person name="Kiyatake I"/>
            <person name="Matsumoto R"/>
            <person name="Murakumo K"/>
            <person name="Nishida K"/>
            <person name="Terakita A"/>
            <person name="Kuratani S"/>
            <person name="Sato K"/>
            <person name="Hyodo S Kuraku.S."/>
        </authorList>
    </citation>
    <scope>NUCLEOTIDE SEQUENCE [LARGE SCALE GENOMIC DNA]</scope>
</reference>
<dbReference type="InterPro" id="IPR004843">
    <property type="entry name" value="Calcineurin-like_PHP"/>
</dbReference>
<dbReference type="GO" id="GO:0016020">
    <property type="term" value="C:membrane"/>
    <property type="evidence" value="ECO:0007669"/>
    <property type="project" value="GOC"/>
</dbReference>
<comment type="caution">
    <text evidence="14">The sequence shown here is derived from an EMBL/GenBank/DDBJ whole genome shotgun (WGS) entry which is preliminary data.</text>
</comment>
<proteinExistence type="inferred from homology"/>
<evidence type="ECO:0000259" key="12">
    <source>
        <dbReference type="Pfam" id="PF00149"/>
    </source>
</evidence>
<dbReference type="PANTHER" id="PTHR10340">
    <property type="entry name" value="SPHINGOMYELIN PHOSPHODIESTERASE"/>
    <property type="match status" value="1"/>
</dbReference>
<feature type="binding site" evidence="11">
    <location>
        <position position="28"/>
    </location>
    <ligand>
        <name>Zn(2+)</name>
        <dbReference type="ChEBI" id="CHEBI:29105"/>
        <label>1</label>
    </ligand>
</feature>
<feature type="binding site" evidence="11">
    <location>
        <position position="92"/>
    </location>
    <ligand>
        <name>Zn(2+)</name>
        <dbReference type="ChEBI" id="CHEBI:29105"/>
        <label>1</label>
    </ligand>
</feature>
<gene>
    <name evidence="14" type="ORF">chiPu_0019077</name>
</gene>
<evidence type="ECO:0000256" key="1">
    <source>
        <dbReference type="ARBA" id="ARBA00004613"/>
    </source>
</evidence>
<dbReference type="Proteomes" id="UP000287033">
    <property type="component" value="Unassembled WGS sequence"/>
</dbReference>
<dbReference type="InterPro" id="IPR041805">
    <property type="entry name" value="ASMase/PPN1_MPP"/>
</dbReference>
<dbReference type="InterPro" id="IPR017064">
    <property type="entry name" value="ASM-like_Pdiesterase_prd"/>
</dbReference>
<evidence type="ECO:0000256" key="8">
    <source>
        <dbReference type="ARBA" id="ARBA00023157"/>
    </source>
</evidence>
<dbReference type="FunFam" id="3.60.21.10:FF:000143">
    <property type="entry name" value="Acid sphingomyelinase-like phosphodiesterase"/>
    <property type="match status" value="1"/>
</dbReference>
<evidence type="ECO:0000256" key="2">
    <source>
        <dbReference type="ARBA" id="ARBA00008234"/>
    </source>
</evidence>
<keyword evidence="7 10" id="KW-0862">Zinc</keyword>
<dbReference type="AlphaFoldDB" id="A0A401RQN8"/>
<feature type="chain" id="PRO_5018825318" description="Acid sphingomyelinase-like phosphodiesterase" evidence="10">
    <location>
        <begin position="19"/>
        <end position="454"/>
    </location>
</feature>
<feature type="binding site" evidence="11">
    <location>
        <position position="234"/>
    </location>
    <ligand>
        <name>Zn(2+)</name>
        <dbReference type="ChEBI" id="CHEBI:29105"/>
        <label>2</label>
    </ligand>
</feature>
<keyword evidence="9" id="KW-0325">Glycoprotein</keyword>
<feature type="binding site" evidence="11">
    <location>
        <position position="92"/>
    </location>
    <ligand>
        <name>Zn(2+)</name>
        <dbReference type="ChEBI" id="CHEBI:29105"/>
        <label>2</label>
    </ligand>
</feature>
<evidence type="ECO:0000256" key="3">
    <source>
        <dbReference type="ARBA" id="ARBA00022525"/>
    </source>
</evidence>
<dbReference type="GO" id="GO:0005615">
    <property type="term" value="C:extracellular space"/>
    <property type="evidence" value="ECO:0007669"/>
    <property type="project" value="UniProtKB-UniRule"/>
</dbReference>
<comment type="subcellular location">
    <subcellularLocation>
        <location evidence="1">Secreted</location>
    </subcellularLocation>
</comment>
<feature type="binding site" evidence="11">
    <location>
        <position position="277"/>
    </location>
    <ligand>
        <name>Zn(2+)</name>
        <dbReference type="ChEBI" id="CHEBI:29105"/>
        <label>1</label>
    </ligand>
</feature>
<evidence type="ECO:0000259" key="13">
    <source>
        <dbReference type="Pfam" id="PF19272"/>
    </source>
</evidence>
<dbReference type="GO" id="GO:0004767">
    <property type="term" value="F:sphingomyelin phosphodiesterase activity"/>
    <property type="evidence" value="ECO:0007669"/>
    <property type="project" value="InterPro"/>
</dbReference>
<dbReference type="PANTHER" id="PTHR10340:SF25">
    <property type="entry name" value="ACID SPHINGOMYELINASE-LIKE PHOSPHODIESTERASE 3B"/>
    <property type="match status" value="1"/>
</dbReference>
<dbReference type="Pfam" id="PF00149">
    <property type="entry name" value="Metallophos"/>
    <property type="match status" value="1"/>
</dbReference>
<keyword evidence="6 10" id="KW-0378">Hydrolase</keyword>
<name>A0A401RQN8_CHIPU</name>
<evidence type="ECO:0000256" key="9">
    <source>
        <dbReference type="ARBA" id="ARBA00023180"/>
    </source>
</evidence>
<dbReference type="Gene3D" id="3.60.21.10">
    <property type="match status" value="1"/>
</dbReference>
<keyword evidence="15" id="KW-1185">Reference proteome</keyword>
<comment type="similarity">
    <text evidence="2 10">Belongs to the acid sphingomyelinase family.</text>
</comment>
<dbReference type="GO" id="GO:0046872">
    <property type="term" value="F:metal ion binding"/>
    <property type="evidence" value="ECO:0007669"/>
    <property type="project" value="UniProtKB-KW"/>
</dbReference>
<evidence type="ECO:0000256" key="5">
    <source>
        <dbReference type="ARBA" id="ARBA00022729"/>
    </source>
</evidence>
<dbReference type="CDD" id="cd00842">
    <property type="entry name" value="MPP_ASMase"/>
    <property type="match status" value="1"/>
</dbReference>
<keyword evidence="3 10" id="KW-0964">Secreted</keyword>
<comment type="cofactor">
    <cofactor evidence="11">
        <name>Zn(2+)</name>
        <dbReference type="ChEBI" id="CHEBI:29105"/>
    </cofactor>
    <text evidence="11">Binds 2 Zn(2+) per subunit.</text>
</comment>
<feature type="binding site" evidence="11">
    <location>
        <position position="30"/>
    </location>
    <ligand>
        <name>Zn(2+)</name>
        <dbReference type="ChEBI" id="CHEBI:29105"/>
        <label>1</label>
    </ligand>
</feature>
<evidence type="ECO:0000256" key="11">
    <source>
        <dbReference type="PIRSR" id="PIRSR036767-51"/>
    </source>
</evidence>
<dbReference type="SUPFAM" id="SSF56300">
    <property type="entry name" value="Metallo-dependent phosphatases"/>
    <property type="match status" value="1"/>
</dbReference>
<keyword evidence="8" id="KW-1015">Disulfide bond</keyword>
<dbReference type="Pfam" id="PF19272">
    <property type="entry name" value="ASMase_C"/>
    <property type="match status" value="1"/>
</dbReference>
<feature type="binding site" evidence="11">
    <location>
        <position position="275"/>
    </location>
    <ligand>
        <name>Zn(2+)</name>
        <dbReference type="ChEBI" id="CHEBI:29105"/>
        <label>2</label>
    </ligand>
</feature>
<dbReference type="OMA" id="GNFWHIT"/>
<feature type="domain" description="Sphingomyelin phosphodiesterase C-terminal" evidence="13">
    <location>
        <begin position="291"/>
        <end position="430"/>
    </location>
</feature>
<dbReference type="EMBL" id="BEZZ01001819">
    <property type="protein sequence ID" value="GCC20515.1"/>
    <property type="molecule type" value="Genomic_DNA"/>
</dbReference>
<dbReference type="InterPro" id="IPR029052">
    <property type="entry name" value="Metallo-depent_PP-like"/>
</dbReference>
<sequence>MILLGFLLFVTNCGIIFSQGGHFWHITDLHWDPDYKVTMNPNTVCPSSSKPVLNPGKWGSYLCDSNWDLINLTLHKMKTFHPKPDFILWTGDDTPHVADEKLGEDVVLRIISKLTKLIQAVFPGTKVYSAMGNHDFHPKNQLPGNYHKIYNRTAELWAPWMDHQSIAIFNQGAFYTEKLLGRTDQRIIVLNTNLYYSSNKCNVGINDPAGQFQWLEEVLSNAMTAKEKVYIIGHVPPGFFEKKRWTSWFVEHFNNRYVEIIQKYHSVIAGQFFGHHHTDSFRMFYSQSGSPIGVMFITPGITPWKTTLPGLENGANNPAIRVFEYDTNTLEVQDVVTYFFNLSYANAIAPLWQLEYRLTEAFKVPDGTVKSMQTVLDKLYHENDYLQKYYKLNSVNYDLAKCDMNCRIDQICAIKEVDFAKYEECVKRESSSSALTAQVPIISFLLLSIVLLQF</sequence>
<evidence type="ECO:0000313" key="15">
    <source>
        <dbReference type="Proteomes" id="UP000287033"/>
    </source>
</evidence>
<dbReference type="STRING" id="137246.A0A401RQN8"/>
<feature type="signal peptide" evidence="10">
    <location>
        <begin position="1"/>
        <end position="18"/>
    </location>
</feature>
<evidence type="ECO:0000313" key="14">
    <source>
        <dbReference type="EMBL" id="GCC20515.1"/>
    </source>
</evidence>
<accession>A0A401RQN8</accession>
<evidence type="ECO:0000256" key="10">
    <source>
        <dbReference type="PIRNR" id="PIRNR036767"/>
    </source>
</evidence>
<evidence type="ECO:0000256" key="6">
    <source>
        <dbReference type="ARBA" id="ARBA00022801"/>
    </source>
</evidence>
<evidence type="ECO:0000256" key="7">
    <source>
        <dbReference type="ARBA" id="ARBA00022833"/>
    </source>
</evidence>
<feature type="binding site" evidence="11">
    <location>
        <position position="133"/>
    </location>
    <ligand>
        <name>Zn(2+)</name>
        <dbReference type="ChEBI" id="CHEBI:29105"/>
        <label>2</label>
    </ligand>
</feature>
<evidence type="ECO:0000256" key="4">
    <source>
        <dbReference type="ARBA" id="ARBA00022723"/>
    </source>
</evidence>
<dbReference type="InterPro" id="IPR045473">
    <property type="entry name" value="ASM_C"/>
</dbReference>
<dbReference type="PIRSF" id="PIRSF036767">
    <property type="entry name" value="ASM-like_PDE"/>
    <property type="match status" value="1"/>
</dbReference>
<dbReference type="GO" id="GO:0006685">
    <property type="term" value="P:sphingomyelin catabolic process"/>
    <property type="evidence" value="ECO:0007669"/>
    <property type="project" value="InterPro"/>
</dbReference>
<protein>
    <recommendedName>
        <fullName evidence="10">Acid sphingomyelinase-like phosphodiesterase</fullName>
    </recommendedName>
</protein>
<organism evidence="14 15">
    <name type="scientific">Chiloscyllium punctatum</name>
    <name type="common">Brownbanded bambooshark</name>
    <name type="synonym">Hemiscyllium punctatum</name>
    <dbReference type="NCBI Taxonomy" id="137246"/>
    <lineage>
        <taxon>Eukaryota</taxon>
        <taxon>Metazoa</taxon>
        <taxon>Chordata</taxon>
        <taxon>Craniata</taxon>
        <taxon>Vertebrata</taxon>
        <taxon>Chondrichthyes</taxon>
        <taxon>Elasmobranchii</taxon>
        <taxon>Galeomorphii</taxon>
        <taxon>Galeoidea</taxon>
        <taxon>Orectolobiformes</taxon>
        <taxon>Hemiscylliidae</taxon>
        <taxon>Chiloscyllium</taxon>
    </lineage>
</organism>
<dbReference type="OrthoDB" id="348678at2759"/>
<keyword evidence="4 10" id="KW-0479">Metal-binding</keyword>